<dbReference type="OrthoDB" id="427689at2"/>
<dbReference type="eggNOG" id="ENOG50329TK">
    <property type="taxonomic scope" value="Bacteria"/>
</dbReference>
<dbReference type="Proteomes" id="UP000001203">
    <property type="component" value="Chromosome circular"/>
</dbReference>
<reference evidence="1 2" key="1">
    <citation type="journal article" date="2008" name="Proc. Natl. Acad. Sci. U.S.A.">
        <title>The genome of Cyanothece 51142, a unicellular diazotrophic cyanobacterium important in the marine nitrogen cycle.</title>
        <authorList>
            <person name="Welsh E.A."/>
            <person name="Liberton M."/>
            <person name="Stoeckel J."/>
            <person name="Loh T."/>
            <person name="Elvitigala T."/>
            <person name="Wang C."/>
            <person name="Wollam A."/>
            <person name="Fulton R.S."/>
            <person name="Clifton S.W."/>
            <person name="Jacobs J.M."/>
            <person name="Aurora R."/>
            <person name="Ghosh B.K."/>
            <person name="Sherman L.A."/>
            <person name="Smith R.D."/>
            <person name="Wilson R.K."/>
            <person name="Pakrasi H.B."/>
        </authorList>
    </citation>
    <scope>NUCLEOTIDE SEQUENCE [LARGE SCALE GENOMIC DNA]</scope>
    <source>
        <strain evidence="2">ATCC 51142 / BH68</strain>
    </source>
</reference>
<keyword evidence="2" id="KW-1185">Reference proteome</keyword>
<dbReference type="KEGG" id="cyt:cce_2513"/>
<sequence>MLNLSDREVRQKFLQCNYSILSSCFWHFRQHKGEGLLVVIVDEYDGTIKLEYETNLSELFSERTLNKKVYPKLNSYNYNQELLVGFQLKSERKKNSDNCILHSVGSSNFPVKIAAEVAHILFQNLQSEEALCAA</sequence>
<protein>
    <submittedName>
        <fullName evidence="1">Uncharacterized protein</fullName>
    </submittedName>
</protein>
<accession>B1WS75</accession>
<dbReference type="PROSITE" id="PS51257">
    <property type="entry name" value="PROKAR_LIPOPROTEIN"/>
    <property type="match status" value="1"/>
</dbReference>
<dbReference type="HOGENOM" id="CLU_1913571_0_0_3"/>
<evidence type="ECO:0000313" key="2">
    <source>
        <dbReference type="Proteomes" id="UP000001203"/>
    </source>
</evidence>
<name>B1WS75_CROS5</name>
<evidence type="ECO:0000313" key="1">
    <source>
        <dbReference type="EMBL" id="ACB51861.1"/>
    </source>
</evidence>
<dbReference type="AlphaFoldDB" id="B1WS75"/>
<organism evidence="1 2">
    <name type="scientific">Crocosphaera subtropica (strain ATCC 51142 / BH68)</name>
    <name type="common">Cyanothece sp. (strain ATCC 51142)</name>
    <dbReference type="NCBI Taxonomy" id="43989"/>
    <lineage>
        <taxon>Bacteria</taxon>
        <taxon>Bacillati</taxon>
        <taxon>Cyanobacteriota</taxon>
        <taxon>Cyanophyceae</taxon>
        <taxon>Oscillatoriophycideae</taxon>
        <taxon>Chroococcales</taxon>
        <taxon>Aphanothecaceae</taxon>
        <taxon>Crocosphaera</taxon>
        <taxon>Crocosphaera subtropica</taxon>
    </lineage>
</organism>
<gene>
    <name evidence="1" type="ordered locus">cce_2513</name>
</gene>
<dbReference type="RefSeq" id="WP_009544796.1">
    <property type="nucleotide sequence ID" value="NC_010546.1"/>
</dbReference>
<dbReference type="EMBL" id="CP000806">
    <property type="protein sequence ID" value="ACB51861.1"/>
    <property type="molecule type" value="Genomic_DNA"/>
</dbReference>
<proteinExistence type="predicted"/>